<keyword evidence="4 8" id="KW-0554">One-carbon metabolism</keyword>
<dbReference type="FunFam" id="3.40.430.10:FF:000001">
    <property type="entry name" value="Dihydrofolate reductase"/>
    <property type="match status" value="1"/>
</dbReference>
<dbReference type="InterPro" id="IPR012259">
    <property type="entry name" value="DHFR"/>
</dbReference>
<dbReference type="PRINTS" id="PR00070">
    <property type="entry name" value="DHFR"/>
</dbReference>
<dbReference type="Pfam" id="PF00186">
    <property type="entry name" value="DHFR_1"/>
    <property type="match status" value="1"/>
</dbReference>
<gene>
    <name evidence="11" type="primary">folA</name>
    <name evidence="11" type="ORF">ERCICURV3402_573</name>
</gene>
<dbReference type="PANTHER" id="PTHR48069:SF3">
    <property type="entry name" value="DIHYDROFOLATE REDUCTASE"/>
    <property type="match status" value="1"/>
</dbReference>
<keyword evidence="6 8" id="KW-0560">Oxidoreductase</keyword>
<dbReference type="InterPro" id="IPR017925">
    <property type="entry name" value="DHFR_CS"/>
</dbReference>
<organism evidence="11 12">
    <name type="scientific">Candidatus Erwinia haradaeae</name>
    <dbReference type="NCBI Taxonomy" id="1922217"/>
    <lineage>
        <taxon>Bacteria</taxon>
        <taxon>Pseudomonadati</taxon>
        <taxon>Pseudomonadota</taxon>
        <taxon>Gammaproteobacteria</taxon>
        <taxon>Enterobacterales</taxon>
        <taxon>Erwiniaceae</taxon>
        <taxon>Erwinia</taxon>
    </lineage>
</organism>
<dbReference type="AlphaFoldDB" id="A0A451D8W1"/>
<dbReference type="EMBL" id="LR217713">
    <property type="protein sequence ID" value="VFP82215.1"/>
    <property type="molecule type" value="Genomic_DNA"/>
</dbReference>
<evidence type="ECO:0000313" key="11">
    <source>
        <dbReference type="EMBL" id="VFP82215.1"/>
    </source>
</evidence>
<dbReference type="Proteomes" id="UP000294441">
    <property type="component" value="Chromosome 1"/>
</dbReference>
<dbReference type="GO" id="GO:0070401">
    <property type="term" value="F:NADP+ binding"/>
    <property type="evidence" value="ECO:0007669"/>
    <property type="project" value="UniProtKB-ARBA"/>
</dbReference>
<keyword evidence="5 8" id="KW-0521">NADP</keyword>
<dbReference type="PIRSF" id="PIRSF000194">
    <property type="entry name" value="DHFR"/>
    <property type="match status" value="1"/>
</dbReference>
<dbReference type="SUPFAM" id="SSF53597">
    <property type="entry name" value="Dihydrofolate reductase-like"/>
    <property type="match status" value="1"/>
</dbReference>
<evidence type="ECO:0000256" key="7">
    <source>
        <dbReference type="ARBA" id="ARBA00025067"/>
    </source>
</evidence>
<evidence type="ECO:0000256" key="4">
    <source>
        <dbReference type="ARBA" id="ARBA00022563"/>
    </source>
</evidence>
<proteinExistence type="inferred from homology"/>
<evidence type="ECO:0000256" key="6">
    <source>
        <dbReference type="ARBA" id="ARBA00023002"/>
    </source>
</evidence>
<dbReference type="GO" id="GO:0046655">
    <property type="term" value="P:folic acid metabolic process"/>
    <property type="evidence" value="ECO:0007669"/>
    <property type="project" value="TreeGrafter"/>
</dbReference>
<dbReference type="EC" id="1.5.1.3" evidence="3 8"/>
<dbReference type="PROSITE" id="PS51330">
    <property type="entry name" value="DHFR_2"/>
    <property type="match status" value="1"/>
</dbReference>
<evidence type="ECO:0000313" key="12">
    <source>
        <dbReference type="Proteomes" id="UP000294441"/>
    </source>
</evidence>
<sequence length="159" mass="18220">MISIIAAIASNRVIGAGNKIPWDLPVDRSWFKIMTLHKTVLMGRHTWESIAVPLKDRCNIVISRTNLDIVGARSVSTIEKALSLSELEEELMVIGGGSIYQQMLPKAERLYLTHIDTKVEGDIYFPDYNIRKWQVIFSKVVYADENNPYNLLFEILIRR</sequence>
<evidence type="ECO:0000256" key="2">
    <source>
        <dbReference type="ARBA" id="ARBA00009539"/>
    </source>
</evidence>
<dbReference type="InterPro" id="IPR001796">
    <property type="entry name" value="DHFR_dom"/>
</dbReference>
<dbReference type="PROSITE" id="PS00075">
    <property type="entry name" value="DHFR_1"/>
    <property type="match status" value="1"/>
</dbReference>
<dbReference type="NCBIfam" id="NF008037">
    <property type="entry name" value="PRK10769.1"/>
    <property type="match status" value="1"/>
</dbReference>
<comment type="pathway">
    <text evidence="1 8">Cofactor biosynthesis; tetrahydrofolate biosynthesis; 5,6,7,8-tetrahydrofolate from 7,8-dihydrofolate: step 1/1.</text>
</comment>
<dbReference type="UniPathway" id="UPA00077">
    <property type="reaction ID" value="UER00158"/>
</dbReference>
<comment type="catalytic activity">
    <reaction evidence="8">
        <text>(6S)-5,6,7,8-tetrahydrofolate + NADP(+) = 7,8-dihydrofolate + NADPH + H(+)</text>
        <dbReference type="Rhea" id="RHEA:15009"/>
        <dbReference type="ChEBI" id="CHEBI:15378"/>
        <dbReference type="ChEBI" id="CHEBI:57451"/>
        <dbReference type="ChEBI" id="CHEBI:57453"/>
        <dbReference type="ChEBI" id="CHEBI:57783"/>
        <dbReference type="ChEBI" id="CHEBI:58349"/>
        <dbReference type="EC" id="1.5.1.3"/>
    </reaction>
</comment>
<dbReference type="InterPro" id="IPR024072">
    <property type="entry name" value="DHFR-like_dom_sf"/>
</dbReference>
<evidence type="ECO:0000256" key="8">
    <source>
        <dbReference type="PIRNR" id="PIRNR000194"/>
    </source>
</evidence>
<comment type="function">
    <text evidence="7 8">Key enzyme in folate metabolism. Catalyzes an essential reaction for de novo glycine and purine synthesis, and for DNA precursor synthesis.</text>
</comment>
<dbReference type="GO" id="GO:0004146">
    <property type="term" value="F:dihydrofolate reductase activity"/>
    <property type="evidence" value="ECO:0007669"/>
    <property type="project" value="UniProtKB-EC"/>
</dbReference>
<accession>A0A451D8W1</accession>
<protein>
    <recommendedName>
        <fullName evidence="3 8">Dihydrofolate reductase</fullName>
        <ecNumber evidence="3 8">1.5.1.3</ecNumber>
    </recommendedName>
</protein>
<evidence type="ECO:0000256" key="1">
    <source>
        <dbReference type="ARBA" id="ARBA00004903"/>
    </source>
</evidence>
<dbReference type="GO" id="GO:0046452">
    <property type="term" value="P:dihydrofolate metabolic process"/>
    <property type="evidence" value="ECO:0007669"/>
    <property type="project" value="TreeGrafter"/>
</dbReference>
<dbReference type="GO" id="GO:0005829">
    <property type="term" value="C:cytosol"/>
    <property type="evidence" value="ECO:0007669"/>
    <property type="project" value="TreeGrafter"/>
</dbReference>
<evidence type="ECO:0000256" key="5">
    <source>
        <dbReference type="ARBA" id="ARBA00022857"/>
    </source>
</evidence>
<dbReference type="CDD" id="cd00209">
    <property type="entry name" value="DHFR"/>
    <property type="match status" value="1"/>
</dbReference>
<evidence type="ECO:0000259" key="10">
    <source>
        <dbReference type="PROSITE" id="PS51330"/>
    </source>
</evidence>
<reference evidence="11 12" key="1">
    <citation type="submission" date="2019-02" db="EMBL/GenBank/DDBJ databases">
        <authorList>
            <person name="Manzano-Marin A."/>
            <person name="Manzano-Marin A."/>
        </authorList>
    </citation>
    <scope>NUCLEOTIDE SEQUENCE [LARGE SCALE GENOMIC DNA]</scope>
    <source>
        <strain evidence="11 12">ErCicurvipes</strain>
    </source>
</reference>
<dbReference type="GO" id="GO:0006730">
    <property type="term" value="P:one-carbon metabolic process"/>
    <property type="evidence" value="ECO:0007669"/>
    <property type="project" value="UniProtKB-KW"/>
</dbReference>
<name>A0A451D8W1_9GAMM</name>
<dbReference type="Gene3D" id="3.40.430.10">
    <property type="entry name" value="Dihydrofolate Reductase, subunit A"/>
    <property type="match status" value="1"/>
</dbReference>
<feature type="domain" description="DHFR" evidence="10">
    <location>
        <begin position="1"/>
        <end position="158"/>
    </location>
</feature>
<evidence type="ECO:0000256" key="3">
    <source>
        <dbReference type="ARBA" id="ARBA00012856"/>
    </source>
</evidence>
<comment type="similarity">
    <text evidence="2 8 9">Belongs to the dihydrofolate reductase family.</text>
</comment>
<dbReference type="GO" id="GO:0046654">
    <property type="term" value="P:tetrahydrofolate biosynthetic process"/>
    <property type="evidence" value="ECO:0007669"/>
    <property type="project" value="UniProtKB-UniPathway"/>
</dbReference>
<dbReference type="PANTHER" id="PTHR48069">
    <property type="entry name" value="DIHYDROFOLATE REDUCTASE"/>
    <property type="match status" value="1"/>
</dbReference>
<evidence type="ECO:0000256" key="9">
    <source>
        <dbReference type="RuleBase" id="RU004474"/>
    </source>
</evidence>